<evidence type="ECO:0000256" key="3">
    <source>
        <dbReference type="ARBA" id="ARBA00022692"/>
    </source>
</evidence>
<sequence length="169" mass="17977">MTNSLTSGSMQPSMKLKRVLRYLGFIVSGALSIAVGTTAERYLDQCSLGLNITSSVLAATGIIISALSMSIFSFNNNDCGFSQLQEMCAMIKSILMGKDGLVLILSALEFCTAVSLSAFGCKVTCCNSGGVVFIMPSNPHVSETTETAPFTGDSMPLEEQQKYLPENMS</sequence>
<evidence type="ECO:0000313" key="7">
    <source>
        <dbReference type="Proteomes" id="UP000248480"/>
    </source>
</evidence>
<keyword evidence="5 6" id="KW-0472">Membrane</keyword>
<protein>
    <submittedName>
        <fullName evidence="8">Membrane-spanning 4-domains subfamily A member 4A-like</fullName>
    </submittedName>
</protein>
<evidence type="ECO:0000256" key="2">
    <source>
        <dbReference type="ARBA" id="ARBA00009565"/>
    </source>
</evidence>
<proteinExistence type="inferred from homology"/>
<dbReference type="GO" id="GO:0005886">
    <property type="term" value="C:plasma membrane"/>
    <property type="evidence" value="ECO:0007669"/>
    <property type="project" value="TreeGrafter"/>
</dbReference>
<accession>A0A2Y9RZH6</accession>
<keyword evidence="3 6" id="KW-0812">Transmembrane</keyword>
<dbReference type="GO" id="GO:0005794">
    <property type="term" value="C:Golgi apparatus"/>
    <property type="evidence" value="ECO:0007669"/>
    <property type="project" value="TreeGrafter"/>
</dbReference>
<evidence type="ECO:0000256" key="4">
    <source>
        <dbReference type="ARBA" id="ARBA00022989"/>
    </source>
</evidence>
<dbReference type="KEGG" id="tmu:101342297"/>
<evidence type="ECO:0000256" key="1">
    <source>
        <dbReference type="ARBA" id="ARBA00004141"/>
    </source>
</evidence>
<dbReference type="RefSeq" id="XP_023598946.1">
    <property type="nucleotide sequence ID" value="XM_023743178.1"/>
</dbReference>
<organism evidence="7 8">
    <name type="scientific">Trichechus manatus latirostris</name>
    <name type="common">Florida manatee</name>
    <dbReference type="NCBI Taxonomy" id="127582"/>
    <lineage>
        <taxon>Eukaryota</taxon>
        <taxon>Metazoa</taxon>
        <taxon>Chordata</taxon>
        <taxon>Craniata</taxon>
        <taxon>Vertebrata</taxon>
        <taxon>Euteleostomi</taxon>
        <taxon>Mammalia</taxon>
        <taxon>Eutheria</taxon>
        <taxon>Afrotheria</taxon>
        <taxon>Sirenia</taxon>
        <taxon>Trichechidae</taxon>
        <taxon>Trichechus</taxon>
    </lineage>
</organism>
<dbReference type="Proteomes" id="UP000248480">
    <property type="component" value="Unplaced"/>
</dbReference>
<dbReference type="AlphaFoldDB" id="A0A2Y9RZH6"/>
<evidence type="ECO:0000313" key="8">
    <source>
        <dbReference type="RefSeq" id="XP_023598946.1"/>
    </source>
</evidence>
<evidence type="ECO:0000256" key="6">
    <source>
        <dbReference type="SAM" id="Phobius"/>
    </source>
</evidence>
<dbReference type="InterPro" id="IPR030417">
    <property type="entry name" value="MS4A"/>
</dbReference>
<name>A0A2Y9RZH6_TRIMA</name>
<dbReference type="InParanoid" id="A0A2Y9RZH6"/>
<feature type="transmembrane region" description="Helical" evidence="6">
    <location>
        <begin position="51"/>
        <end position="74"/>
    </location>
</feature>
<keyword evidence="4 6" id="KW-1133">Transmembrane helix</keyword>
<keyword evidence="7" id="KW-1185">Reference proteome</keyword>
<comment type="subcellular location">
    <subcellularLocation>
        <location evidence="1">Membrane</location>
        <topology evidence="1">Multi-pass membrane protein</topology>
    </subcellularLocation>
</comment>
<dbReference type="PANTHER" id="PTHR23320">
    <property type="entry name" value="MEMBRANE-SPANNING 4-DOMAINS SUBFAMILY A MS4A -RELATED"/>
    <property type="match status" value="1"/>
</dbReference>
<dbReference type="STRING" id="127582.A0A2Y9RZH6"/>
<comment type="similarity">
    <text evidence="2">Belongs to the MS4A family.</text>
</comment>
<feature type="transmembrane region" description="Helical" evidence="6">
    <location>
        <begin position="20"/>
        <end position="39"/>
    </location>
</feature>
<reference evidence="8" key="1">
    <citation type="submission" date="2025-08" db="UniProtKB">
        <authorList>
            <consortium name="RefSeq"/>
        </authorList>
    </citation>
    <scope>IDENTIFICATION</scope>
</reference>
<evidence type="ECO:0000256" key="5">
    <source>
        <dbReference type="ARBA" id="ARBA00023136"/>
    </source>
</evidence>
<dbReference type="GeneID" id="101342297"/>
<dbReference type="Pfam" id="PF04103">
    <property type="entry name" value="CD20"/>
    <property type="match status" value="1"/>
</dbReference>
<dbReference type="PANTHER" id="PTHR23320:SF128">
    <property type="entry name" value="MEMBRANE-SPANNING 4-DOMAINS SUBFAMILY A MEMBER 4A"/>
    <property type="match status" value="1"/>
</dbReference>
<gene>
    <name evidence="8" type="primary">LOC101342297</name>
</gene>
<dbReference type="InterPro" id="IPR007237">
    <property type="entry name" value="CD20-like"/>
</dbReference>